<sequence>MARAVGIAVLFLLHLASSYPNPVLATAVLGRKAGIIDEPAAGSGRYAVIFDAGSTGSRLHVFRFDRNMDLVGIGDRIELFAKVKPGLSSYAGRPQEAANSLLPLLKKAKNVVPPEQMERTSLRLGATAGLRLIGDEKTEKILEAVRDLVHTKSKFQYNPDWINVLEGSQEGSYLWVALNYLLDKLGGDYSQTVGVVDMGGGSVQMAYAISANAAAKAPVVPDGKDPYVTKEYLKGKEYNIYAYSYLHYGAFAARVEILKAKKGQFSSCMQCGFRGNYTYHGEQYDATAAPEGAIYEKCREEIINALNLNVPCKTSCTFNGVWNGGGGAGQDNLYLASSFYFLASQVGIIDKKFPSAKATPAAFRIAAKKVCQLSVKEAKVAYPNFPGLKSIKILTLVSKVKHGEYYIDAAWPLGTAVEAVSPRKGLEDA</sequence>
<organism evidence="7 8">
    <name type="scientific">Eleusine coracana subsp. coracana</name>
    <dbReference type="NCBI Taxonomy" id="191504"/>
    <lineage>
        <taxon>Eukaryota</taxon>
        <taxon>Viridiplantae</taxon>
        <taxon>Streptophyta</taxon>
        <taxon>Embryophyta</taxon>
        <taxon>Tracheophyta</taxon>
        <taxon>Spermatophyta</taxon>
        <taxon>Magnoliopsida</taxon>
        <taxon>Liliopsida</taxon>
        <taxon>Poales</taxon>
        <taxon>Poaceae</taxon>
        <taxon>PACMAD clade</taxon>
        <taxon>Chloridoideae</taxon>
        <taxon>Cynodonteae</taxon>
        <taxon>Eleusininae</taxon>
        <taxon>Eleusine</taxon>
    </lineage>
</organism>
<dbReference type="GO" id="GO:0017110">
    <property type="term" value="F:nucleoside diphosphate phosphatase activity"/>
    <property type="evidence" value="ECO:0007669"/>
    <property type="project" value="TreeGrafter"/>
</dbReference>
<dbReference type="AlphaFoldDB" id="A0AAV5F0J8"/>
<accession>A0AAV5F0J8</accession>
<gene>
    <name evidence="7" type="primary">gb16553</name>
    <name evidence="7" type="ORF">PR202_gb16553</name>
</gene>
<evidence type="ECO:0000256" key="6">
    <source>
        <dbReference type="SAM" id="SignalP"/>
    </source>
</evidence>
<keyword evidence="4" id="KW-0547">Nucleotide-binding</keyword>
<proteinExistence type="inferred from homology"/>
<protein>
    <recommendedName>
        <fullName evidence="9">Apyrase</fullName>
    </recommendedName>
</protein>
<dbReference type="Gene3D" id="3.30.420.150">
    <property type="entry name" value="Exopolyphosphatase. Domain 2"/>
    <property type="match status" value="1"/>
</dbReference>
<evidence type="ECO:0000256" key="3">
    <source>
        <dbReference type="PIRSR" id="PIRSR600407-1"/>
    </source>
</evidence>
<evidence type="ECO:0008006" key="9">
    <source>
        <dbReference type="Google" id="ProtNLM"/>
    </source>
</evidence>
<reference evidence="7" key="2">
    <citation type="submission" date="2021-12" db="EMBL/GenBank/DDBJ databases">
        <title>Resequencing data analysis of finger millet.</title>
        <authorList>
            <person name="Hatakeyama M."/>
            <person name="Aluri S."/>
            <person name="Balachadran M.T."/>
            <person name="Sivarajan S.R."/>
            <person name="Poveda L."/>
            <person name="Shimizu-Inatsugi R."/>
            <person name="Schlapbach R."/>
            <person name="Sreeman S.M."/>
            <person name="Shimizu K.K."/>
        </authorList>
    </citation>
    <scope>NUCLEOTIDE SEQUENCE</scope>
</reference>
<keyword evidence="8" id="KW-1185">Reference proteome</keyword>
<dbReference type="Proteomes" id="UP001054889">
    <property type="component" value="Unassembled WGS sequence"/>
</dbReference>
<name>A0AAV5F0J8_ELECO</name>
<keyword evidence="4" id="KW-0067">ATP-binding</keyword>
<comment type="caution">
    <text evidence="7">The sequence shown here is derived from an EMBL/GenBank/DDBJ whole genome shotgun (WGS) entry which is preliminary data.</text>
</comment>
<dbReference type="PANTHER" id="PTHR11782:SF88">
    <property type="entry name" value="APYRASE 1"/>
    <property type="match status" value="1"/>
</dbReference>
<dbReference type="Gene3D" id="3.30.420.40">
    <property type="match status" value="1"/>
</dbReference>
<dbReference type="GO" id="GO:0009134">
    <property type="term" value="P:nucleoside diphosphate catabolic process"/>
    <property type="evidence" value="ECO:0007669"/>
    <property type="project" value="TreeGrafter"/>
</dbReference>
<feature type="signal peptide" evidence="6">
    <location>
        <begin position="1"/>
        <end position="18"/>
    </location>
</feature>
<keyword evidence="2 5" id="KW-0378">Hydrolase</keyword>
<dbReference type="EMBL" id="BQKI01000080">
    <property type="protein sequence ID" value="GJN28430.1"/>
    <property type="molecule type" value="Genomic_DNA"/>
</dbReference>
<feature type="binding site" evidence="4">
    <location>
        <begin position="200"/>
        <end position="204"/>
    </location>
    <ligand>
        <name>ATP</name>
        <dbReference type="ChEBI" id="CHEBI:30616"/>
    </ligand>
</feature>
<dbReference type="GO" id="GO:0016020">
    <property type="term" value="C:membrane"/>
    <property type="evidence" value="ECO:0007669"/>
    <property type="project" value="TreeGrafter"/>
</dbReference>
<dbReference type="PROSITE" id="PS01238">
    <property type="entry name" value="GDA1_CD39_NTPASE"/>
    <property type="match status" value="1"/>
</dbReference>
<evidence type="ECO:0000313" key="7">
    <source>
        <dbReference type="EMBL" id="GJN28430.1"/>
    </source>
</evidence>
<dbReference type="GO" id="GO:0005524">
    <property type="term" value="F:ATP binding"/>
    <property type="evidence" value="ECO:0007669"/>
    <property type="project" value="UniProtKB-KW"/>
</dbReference>
<feature type="active site" description="Proton acceptor" evidence="3">
    <location>
        <position position="170"/>
    </location>
</feature>
<keyword evidence="6" id="KW-0732">Signal</keyword>
<evidence type="ECO:0000256" key="2">
    <source>
        <dbReference type="ARBA" id="ARBA00022801"/>
    </source>
</evidence>
<evidence type="ECO:0000313" key="8">
    <source>
        <dbReference type="Proteomes" id="UP001054889"/>
    </source>
</evidence>
<reference evidence="7" key="1">
    <citation type="journal article" date="2018" name="DNA Res.">
        <title>Multiple hybrid de novo genome assembly of finger millet, an orphan allotetraploid crop.</title>
        <authorList>
            <person name="Hatakeyama M."/>
            <person name="Aluri S."/>
            <person name="Balachadran M.T."/>
            <person name="Sivarajan S.R."/>
            <person name="Patrignani A."/>
            <person name="Gruter S."/>
            <person name="Poveda L."/>
            <person name="Shimizu-Inatsugi R."/>
            <person name="Baeten J."/>
            <person name="Francoijs K.J."/>
            <person name="Nataraja K.N."/>
            <person name="Reddy Y.A.N."/>
            <person name="Phadnis S."/>
            <person name="Ravikumar R.L."/>
            <person name="Schlapbach R."/>
            <person name="Sreeman S.M."/>
            <person name="Shimizu K.K."/>
        </authorList>
    </citation>
    <scope>NUCLEOTIDE SEQUENCE</scope>
</reference>
<evidence type="ECO:0000256" key="4">
    <source>
        <dbReference type="PIRSR" id="PIRSR600407-2"/>
    </source>
</evidence>
<dbReference type="PANTHER" id="PTHR11782">
    <property type="entry name" value="ADENOSINE/GUANOSINE DIPHOSPHATASE"/>
    <property type="match status" value="1"/>
</dbReference>
<dbReference type="InterPro" id="IPR000407">
    <property type="entry name" value="GDA1_CD39_NTPase"/>
</dbReference>
<feature type="chain" id="PRO_5043910248" description="Apyrase" evidence="6">
    <location>
        <begin position="19"/>
        <end position="429"/>
    </location>
</feature>
<evidence type="ECO:0000256" key="5">
    <source>
        <dbReference type="RuleBase" id="RU003833"/>
    </source>
</evidence>
<evidence type="ECO:0000256" key="1">
    <source>
        <dbReference type="ARBA" id="ARBA00009283"/>
    </source>
</evidence>
<comment type="similarity">
    <text evidence="1 5">Belongs to the GDA1/CD39 NTPase family.</text>
</comment>
<dbReference type="Pfam" id="PF01150">
    <property type="entry name" value="GDA1_CD39"/>
    <property type="match status" value="1"/>
</dbReference>